<feature type="signal peptide" evidence="1">
    <location>
        <begin position="1"/>
        <end position="20"/>
    </location>
</feature>
<keyword evidence="3" id="KW-1185">Reference proteome</keyword>
<protein>
    <submittedName>
        <fullName evidence="2">1365_t:CDS:1</fullName>
    </submittedName>
</protein>
<evidence type="ECO:0000313" key="2">
    <source>
        <dbReference type="EMBL" id="CAG8815490.1"/>
    </source>
</evidence>
<feature type="chain" id="PRO_5040150661" evidence="1">
    <location>
        <begin position="21"/>
        <end position="150"/>
    </location>
</feature>
<proteinExistence type="predicted"/>
<evidence type="ECO:0000313" key="3">
    <source>
        <dbReference type="Proteomes" id="UP000789759"/>
    </source>
</evidence>
<keyword evidence="1" id="KW-0732">Signal</keyword>
<reference evidence="2" key="1">
    <citation type="submission" date="2021-06" db="EMBL/GenBank/DDBJ databases">
        <authorList>
            <person name="Kallberg Y."/>
            <person name="Tangrot J."/>
            <person name="Rosling A."/>
        </authorList>
    </citation>
    <scope>NUCLEOTIDE SEQUENCE</scope>
    <source>
        <strain evidence="2">FL966</strain>
    </source>
</reference>
<sequence>MIRKLSWLLVFLAIVSMVCAFPYHLNKRSTAFAPCDSHTPVISNVTFSPEPPIAGSNLRVKGSATKTNIEEGDLFIFEIFNTTDSKLATLVLEGPAVDICAKTKCPTNTFIFNEKYDLSNVTSLPLNYVIEISIEPGNRDPTKKKACAYW</sequence>
<dbReference type="OrthoDB" id="6409159at2759"/>
<organism evidence="2 3">
    <name type="scientific">Cetraspora pellucida</name>
    <dbReference type="NCBI Taxonomy" id="1433469"/>
    <lineage>
        <taxon>Eukaryota</taxon>
        <taxon>Fungi</taxon>
        <taxon>Fungi incertae sedis</taxon>
        <taxon>Mucoromycota</taxon>
        <taxon>Glomeromycotina</taxon>
        <taxon>Glomeromycetes</taxon>
        <taxon>Diversisporales</taxon>
        <taxon>Gigasporaceae</taxon>
        <taxon>Cetraspora</taxon>
    </lineage>
</organism>
<dbReference type="EMBL" id="CAJVQA010043128">
    <property type="protein sequence ID" value="CAG8815490.1"/>
    <property type="molecule type" value="Genomic_DNA"/>
</dbReference>
<gene>
    <name evidence="2" type="ORF">CPELLU_LOCUS19141</name>
</gene>
<feature type="non-terminal residue" evidence="2">
    <location>
        <position position="150"/>
    </location>
</feature>
<dbReference type="Proteomes" id="UP000789759">
    <property type="component" value="Unassembled WGS sequence"/>
</dbReference>
<dbReference type="AlphaFoldDB" id="A0A9N9K989"/>
<evidence type="ECO:0000256" key="1">
    <source>
        <dbReference type="SAM" id="SignalP"/>
    </source>
</evidence>
<comment type="caution">
    <text evidence="2">The sequence shown here is derived from an EMBL/GenBank/DDBJ whole genome shotgun (WGS) entry which is preliminary data.</text>
</comment>
<accession>A0A9N9K989</accession>
<name>A0A9N9K989_9GLOM</name>